<feature type="transmembrane region" description="Helical" evidence="1">
    <location>
        <begin position="84"/>
        <end position="104"/>
    </location>
</feature>
<gene>
    <name evidence="2" type="ORF">H7E68_03915</name>
</gene>
<keyword evidence="1" id="KW-0812">Transmembrane</keyword>
<evidence type="ECO:0000313" key="3">
    <source>
        <dbReference type="Proteomes" id="UP000585258"/>
    </source>
</evidence>
<dbReference type="EMBL" id="JACKWY010000002">
    <property type="protein sequence ID" value="MBB6713885.1"/>
    <property type="molecule type" value="Genomic_DNA"/>
</dbReference>
<proteinExistence type="predicted"/>
<feature type="transmembrane region" description="Helical" evidence="1">
    <location>
        <begin position="59"/>
        <end position="78"/>
    </location>
</feature>
<dbReference type="AlphaFoldDB" id="A0A7X0SA84"/>
<evidence type="ECO:0000313" key="2">
    <source>
        <dbReference type="EMBL" id="MBB6713885.1"/>
    </source>
</evidence>
<dbReference type="InterPro" id="IPR025962">
    <property type="entry name" value="SdpI/YhfL"/>
</dbReference>
<keyword evidence="1" id="KW-1133">Transmembrane helix</keyword>
<keyword evidence="1" id="KW-0472">Membrane</keyword>
<dbReference type="Proteomes" id="UP000585258">
    <property type="component" value="Unassembled WGS sequence"/>
</dbReference>
<accession>A0A7X0SA84</accession>
<dbReference type="Pfam" id="PF13630">
    <property type="entry name" value="SdpI"/>
    <property type="match status" value="1"/>
</dbReference>
<reference evidence="2 3" key="1">
    <citation type="submission" date="2020-08" db="EMBL/GenBank/DDBJ databases">
        <title>Clostridia isolated from Swiss meat.</title>
        <authorList>
            <person name="Wambui J."/>
            <person name="Stevens M.J.A."/>
            <person name="Stephan R."/>
        </authorList>
    </citation>
    <scope>NUCLEOTIDE SEQUENCE [LARGE SCALE GENOMIC DNA]</scope>
    <source>
        <strain evidence="2 3">CM001</strain>
    </source>
</reference>
<feature type="transmembrane region" description="Helical" evidence="1">
    <location>
        <begin position="6"/>
        <end position="25"/>
    </location>
</feature>
<evidence type="ECO:0000256" key="1">
    <source>
        <dbReference type="SAM" id="Phobius"/>
    </source>
</evidence>
<protein>
    <submittedName>
        <fullName evidence="2">SdpI family protein</fullName>
    </submittedName>
</protein>
<comment type="caution">
    <text evidence="2">The sequence shown here is derived from an EMBL/GenBank/DDBJ whole genome shotgun (WGS) entry which is preliminary data.</text>
</comment>
<name>A0A7X0SA84_9CLOT</name>
<dbReference type="RefSeq" id="WP_185163608.1">
    <property type="nucleotide sequence ID" value="NZ_JACKWY010000002.1"/>
</dbReference>
<sequence>MNIFFWIIDLLIPLTMLIISIMFKYQPPEKVNSFYGYRTTRSKSSQEAWDYAHSLSGKAFGIVGIMLFILIIIIKLIVPIQPAYLSLINLSLSTIILILPIPYVEGKLKSKFGN</sequence>
<organism evidence="2 3">
    <name type="scientific">Clostridium gasigenes</name>
    <dbReference type="NCBI Taxonomy" id="94869"/>
    <lineage>
        <taxon>Bacteria</taxon>
        <taxon>Bacillati</taxon>
        <taxon>Bacillota</taxon>
        <taxon>Clostridia</taxon>
        <taxon>Eubacteriales</taxon>
        <taxon>Clostridiaceae</taxon>
        <taxon>Clostridium</taxon>
    </lineage>
</organism>